<dbReference type="Gene3D" id="3.90.550.10">
    <property type="entry name" value="Spore Coat Polysaccharide Biosynthesis Protein SpsA, Chain A"/>
    <property type="match status" value="1"/>
</dbReference>
<dbReference type="EMBL" id="CP032869">
    <property type="protein sequence ID" value="AYL97256.1"/>
    <property type="molecule type" value="Genomic_DNA"/>
</dbReference>
<dbReference type="OrthoDB" id="759053at2"/>
<keyword evidence="2" id="KW-1185">Reference proteome</keyword>
<name>A0A494VP73_9SPHI</name>
<dbReference type="Proteomes" id="UP000270046">
    <property type="component" value="Chromosome"/>
</dbReference>
<keyword evidence="1" id="KW-0808">Transferase</keyword>
<protein>
    <submittedName>
        <fullName evidence="1">Glycosyl transferase</fullName>
    </submittedName>
</protein>
<dbReference type="SUPFAM" id="SSF53448">
    <property type="entry name" value="Nucleotide-diphospho-sugar transferases"/>
    <property type="match status" value="1"/>
</dbReference>
<reference evidence="1 2" key="1">
    <citation type="submission" date="2018-10" db="EMBL/GenBank/DDBJ databases">
        <title>Genome sequencing of Mucilaginibacter sp. HYN0043.</title>
        <authorList>
            <person name="Kim M."/>
            <person name="Yi H."/>
        </authorList>
    </citation>
    <scope>NUCLEOTIDE SEQUENCE [LARGE SCALE GENOMIC DNA]</scope>
    <source>
        <strain evidence="1 2">HYN0043</strain>
    </source>
</reference>
<dbReference type="KEGG" id="muh:HYN43_018925"/>
<proteinExistence type="predicted"/>
<gene>
    <name evidence="1" type="ORF">HYN43_018925</name>
</gene>
<accession>A0A494VP73</accession>
<dbReference type="RefSeq" id="WP_119410829.1">
    <property type="nucleotide sequence ID" value="NZ_CP032869.1"/>
</dbReference>
<evidence type="ECO:0000313" key="1">
    <source>
        <dbReference type="EMBL" id="AYL97256.1"/>
    </source>
</evidence>
<organism evidence="1 2">
    <name type="scientific">Mucilaginibacter celer</name>
    <dbReference type="NCBI Taxonomy" id="2305508"/>
    <lineage>
        <taxon>Bacteria</taxon>
        <taxon>Pseudomonadati</taxon>
        <taxon>Bacteroidota</taxon>
        <taxon>Sphingobacteriia</taxon>
        <taxon>Sphingobacteriales</taxon>
        <taxon>Sphingobacteriaceae</taxon>
        <taxon>Mucilaginibacter</taxon>
    </lineage>
</organism>
<dbReference type="InterPro" id="IPR029044">
    <property type="entry name" value="Nucleotide-diphossugar_trans"/>
</dbReference>
<dbReference type="AlphaFoldDB" id="A0A494VP73"/>
<sequence length="305" mass="35324">MQKLINFLYRIPKSRLKNIRRFGGYLNYRKMMASRKLMEKASFSLPPVISAKEGLPVYFLTGKNYLYQTLFCIRSLVLVSKIKLRFLLVDDGSFDEELINHIKKQLPEATIITKEIIAQNLENIIPPAQFPHLHHKRAVYPHIKKLTDIHTIPGDDWKLVLDSDMLFWREPREMLEWLHHPQRPLHMVDCDEAYGYSKKLMEELAGKTIKPLVNVGAIGLNSNAINWQNIERWVEVLEQREGTSYYLEQALSAMLIGDDNAVVLPPGKYIVNPCKATIAAQNGVLHHYVDLSKEGYYKLAWKKLV</sequence>
<dbReference type="GO" id="GO:0016740">
    <property type="term" value="F:transferase activity"/>
    <property type="evidence" value="ECO:0007669"/>
    <property type="project" value="UniProtKB-KW"/>
</dbReference>
<evidence type="ECO:0000313" key="2">
    <source>
        <dbReference type="Proteomes" id="UP000270046"/>
    </source>
</evidence>